<keyword evidence="2 5" id="KW-0645">Protease</keyword>
<keyword evidence="11" id="KW-1185">Reference proteome</keyword>
<dbReference type="InterPro" id="IPR023827">
    <property type="entry name" value="Peptidase_S8_Asp-AS"/>
</dbReference>
<dbReference type="Pfam" id="PF00082">
    <property type="entry name" value="Peptidase_S8"/>
    <property type="match status" value="1"/>
</dbReference>
<dbReference type="eggNOG" id="COG1404">
    <property type="taxonomic scope" value="Bacteria"/>
</dbReference>
<feature type="compositionally biased region" description="Polar residues" evidence="7">
    <location>
        <begin position="61"/>
        <end position="72"/>
    </location>
</feature>
<evidence type="ECO:0000259" key="9">
    <source>
        <dbReference type="Pfam" id="PF00082"/>
    </source>
</evidence>
<dbReference type="PANTHER" id="PTHR43806">
    <property type="entry name" value="PEPTIDASE S8"/>
    <property type="match status" value="1"/>
</dbReference>
<keyword evidence="8" id="KW-0732">Signal</keyword>
<feature type="region of interest" description="Disordered" evidence="7">
    <location>
        <begin position="61"/>
        <end position="80"/>
    </location>
</feature>
<dbReference type="EC" id="3.4.21.-" evidence="10"/>
<evidence type="ECO:0000256" key="1">
    <source>
        <dbReference type="ARBA" id="ARBA00011073"/>
    </source>
</evidence>
<dbReference type="OrthoDB" id="9798386at2"/>
<dbReference type="InterPro" id="IPR000209">
    <property type="entry name" value="Peptidase_S8/S53_dom"/>
</dbReference>
<dbReference type="RefSeq" id="WP_052636153.1">
    <property type="nucleotide sequence ID" value="NZ_FSRH01000018.1"/>
</dbReference>
<evidence type="ECO:0000256" key="6">
    <source>
        <dbReference type="RuleBase" id="RU003355"/>
    </source>
</evidence>
<feature type="domain" description="Peptidase S8/S53" evidence="9">
    <location>
        <begin position="157"/>
        <end position="400"/>
    </location>
</feature>
<evidence type="ECO:0000256" key="2">
    <source>
        <dbReference type="ARBA" id="ARBA00022670"/>
    </source>
</evidence>
<evidence type="ECO:0000313" key="11">
    <source>
        <dbReference type="Proteomes" id="UP000027946"/>
    </source>
</evidence>
<feature type="active site" description="Charge relay system" evidence="5">
    <location>
        <position position="352"/>
    </location>
</feature>
<evidence type="ECO:0000256" key="8">
    <source>
        <dbReference type="SAM" id="SignalP"/>
    </source>
</evidence>
<dbReference type="InterPro" id="IPR036852">
    <property type="entry name" value="Peptidase_S8/S53_dom_sf"/>
</dbReference>
<evidence type="ECO:0000256" key="7">
    <source>
        <dbReference type="SAM" id="MobiDB-lite"/>
    </source>
</evidence>
<dbReference type="Gene3D" id="3.40.50.200">
    <property type="entry name" value="Peptidase S8/S53 domain"/>
    <property type="match status" value="1"/>
</dbReference>
<dbReference type="PROSITE" id="PS51892">
    <property type="entry name" value="SUBTILASE"/>
    <property type="match status" value="1"/>
</dbReference>
<evidence type="ECO:0000313" key="10">
    <source>
        <dbReference type="EMBL" id="KDR94956.1"/>
    </source>
</evidence>
<feature type="active site" description="Charge relay system" evidence="5">
    <location>
        <position position="198"/>
    </location>
</feature>
<feature type="chain" id="PRO_5010310497" evidence="8">
    <location>
        <begin position="24"/>
        <end position="594"/>
    </location>
</feature>
<dbReference type="PANTHER" id="PTHR43806:SF11">
    <property type="entry name" value="CEREVISIN-RELATED"/>
    <property type="match status" value="1"/>
</dbReference>
<dbReference type="GO" id="GO:0006508">
    <property type="term" value="P:proteolysis"/>
    <property type="evidence" value="ECO:0007669"/>
    <property type="project" value="UniProtKB-KW"/>
</dbReference>
<protein>
    <submittedName>
        <fullName evidence="10">Thermophilic serine proteinase</fullName>
        <ecNumber evidence="10">3.4.21.-</ecNumber>
    </submittedName>
</protein>
<name>A0A069RD42_PEPLI</name>
<comment type="caution">
    <text evidence="10">The sequence shown here is derived from an EMBL/GenBank/DDBJ whole genome shotgun (WGS) entry which is preliminary data.</text>
</comment>
<comment type="similarity">
    <text evidence="1 5 6">Belongs to the peptidase S8 family.</text>
</comment>
<dbReference type="InterPro" id="IPR023828">
    <property type="entry name" value="Peptidase_S8_Ser-AS"/>
</dbReference>
<evidence type="ECO:0000256" key="3">
    <source>
        <dbReference type="ARBA" id="ARBA00022801"/>
    </source>
</evidence>
<dbReference type="GO" id="GO:0004252">
    <property type="term" value="F:serine-type endopeptidase activity"/>
    <property type="evidence" value="ECO:0007669"/>
    <property type="project" value="UniProtKB-UniRule"/>
</dbReference>
<keyword evidence="4 5" id="KW-0720">Serine protease</keyword>
<dbReference type="InterPro" id="IPR022398">
    <property type="entry name" value="Peptidase_S8_His-AS"/>
</dbReference>
<dbReference type="STRING" id="1121324.CLIT_12c00240"/>
<feature type="signal peptide" evidence="8">
    <location>
        <begin position="1"/>
        <end position="23"/>
    </location>
</feature>
<proteinExistence type="inferred from homology"/>
<sequence length="594" mass="63687">MRKTFFRVTCFIGALGMISAANAAVAQELANDFEREGVAICEGSQGEEIPSERYIVKFSSQKARPQKNANNKSESDPEEVEQLAGKWYSVKSEGIGREEAIQKALQFGSVEYIEADFKRQKAAADSMPALKADLNWGISSSGLDRAVAEASDLGVGGEVIVAVLDTGVWIDHPLLEGRTVPGYDFFDGDSDPSDTDGHGTHVAGIVASATEGLPVKIMPVRVMDSDGGYDSVIGEGIRYAVDNGADIINMSLTGNGYSLYLEEAVEYAGANGVVVVVSAGNDSDDTSRHYPAGIEQCITVSAADKYDGFADFSNFGDEVDLAAPGVGIVSSTTLDADNDGPLDGYAVMSGTSMAAPFVSAAASILKIDDKRLLPYEIEYLLEQNTRDAGAAGYDPYFGEGIIDYGKWMSSKRFALQGKIELVDGPKNIFEGSAFLIKYKAAAGYRPTAGVEYEGEPLKAEVTYPQEGYVQISTEKKLPGGTVKINIDKQTFDAFVKSEFGEFSITPESEILISITGVKPIGQVHSENLYIRGPDGYRMDFGSIKTTDEGAMVKLGLNSGLYYGRCSIVIENLETDKGEIDQAMPARLYSAQNGF</sequence>
<dbReference type="InterPro" id="IPR015500">
    <property type="entry name" value="Peptidase_S8_subtilisin-rel"/>
</dbReference>
<keyword evidence="3 5" id="KW-0378">Hydrolase</keyword>
<dbReference type="SUPFAM" id="SSF52743">
    <property type="entry name" value="Subtilisin-like"/>
    <property type="match status" value="1"/>
</dbReference>
<dbReference type="PROSITE" id="PS00138">
    <property type="entry name" value="SUBTILASE_SER"/>
    <property type="match status" value="1"/>
</dbReference>
<organism evidence="10 11">
    <name type="scientific">Peptoclostridium litorale DSM 5388</name>
    <dbReference type="NCBI Taxonomy" id="1121324"/>
    <lineage>
        <taxon>Bacteria</taxon>
        <taxon>Bacillati</taxon>
        <taxon>Bacillota</taxon>
        <taxon>Clostridia</taxon>
        <taxon>Peptostreptococcales</taxon>
        <taxon>Peptoclostridiaceae</taxon>
        <taxon>Peptoclostridium</taxon>
    </lineage>
</organism>
<reference evidence="10 11" key="1">
    <citation type="submission" date="2014-03" db="EMBL/GenBank/DDBJ databases">
        <title>Genome sequence of Clostridium litorale W6, DSM 5388.</title>
        <authorList>
            <person name="Poehlein A."/>
            <person name="Jagirdar A."/>
            <person name="Khonsari B."/>
            <person name="Chibani C.M."/>
            <person name="Gutierrez Gutierrez D.A."/>
            <person name="Davydova E."/>
            <person name="Alghaithi H.S."/>
            <person name="Nair K.P."/>
            <person name="Dhamotharan K."/>
            <person name="Chandran L."/>
            <person name="G W."/>
            <person name="Daniel R."/>
        </authorList>
    </citation>
    <scope>NUCLEOTIDE SEQUENCE [LARGE SCALE GENOMIC DNA]</scope>
    <source>
        <strain evidence="10 11">W6</strain>
    </source>
</reference>
<dbReference type="InterPro" id="IPR050131">
    <property type="entry name" value="Peptidase_S8_subtilisin-like"/>
</dbReference>
<feature type="active site" description="Charge relay system" evidence="5">
    <location>
        <position position="165"/>
    </location>
</feature>
<dbReference type="PROSITE" id="PS00136">
    <property type="entry name" value="SUBTILASE_ASP"/>
    <property type="match status" value="1"/>
</dbReference>
<dbReference type="PRINTS" id="PR00723">
    <property type="entry name" value="SUBTILISIN"/>
</dbReference>
<evidence type="ECO:0000256" key="5">
    <source>
        <dbReference type="PROSITE-ProRule" id="PRU01240"/>
    </source>
</evidence>
<accession>A0A069RD42</accession>
<gene>
    <name evidence="10" type="ORF">CLIT_12c00240</name>
</gene>
<dbReference type="PROSITE" id="PS00137">
    <property type="entry name" value="SUBTILASE_HIS"/>
    <property type="match status" value="1"/>
</dbReference>
<dbReference type="Proteomes" id="UP000027946">
    <property type="component" value="Unassembled WGS sequence"/>
</dbReference>
<dbReference type="EMBL" id="JJMM01000012">
    <property type="protein sequence ID" value="KDR94956.1"/>
    <property type="molecule type" value="Genomic_DNA"/>
</dbReference>
<evidence type="ECO:0000256" key="4">
    <source>
        <dbReference type="ARBA" id="ARBA00022825"/>
    </source>
</evidence>
<dbReference type="AlphaFoldDB" id="A0A069RD42"/>